<sequence>MPTRLNILPPEEKIQIFLKEILRLDQMADDK</sequence>
<keyword evidence="2" id="KW-1185">Reference proteome</keyword>
<gene>
    <name evidence="1" type="ORF">POPTR_005G230550</name>
</gene>
<accession>A0A3N7F3S9</accession>
<dbReference type="InParanoid" id="A0A3N7F3S9"/>
<dbReference type="Proteomes" id="UP000006729">
    <property type="component" value="Chromosome 5"/>
</dbReference>
<protein>
    <submittedName>
        <fullName evidence="1">Uncharacterized protein</fullName>
    </submittedName>
</protein>
<reference evidence="1 2" key="1">
    <citation type="journal article" date="2006" name="Science">
        <title>The genome of black cottonwood, Populus trichocarpa (Torr. &amp; Gray).</title>
        <authorList>
            <person name="Tuskan G.A."/>
            <person name="Difazio S."/>
            <person name="Jansson S."/>
            <person name="Bohlmann J."/>
            <person name="Grigoriev I."/>
            <person name="Hellsten U."/>
            <person name="Putnam N."/>
            <person name="Ralph S."/>
            <person name="Rombauts S."/>
            <person name="Salamov A."/>
            <person name="Schein J."/>
            <person name="Sterck L."/>
            <person name="Aerts A."/>
            <person name="Bhalerao R.R."/>
            <person name="Bhalerao R.P."/>
            <person name="Blaudez D."/>
            <person name="Boerjan W."/>
            <person name="Brun A."/>
            <person name="Brunner A."/>
            <person name="Busov V."/>
            <person name="Campbell M."/>
            <person name="Carlson J."/>
            <person name="Chalot M."/>
            <person name="Chapman J."/>
            <person name="Chen G.L."/>
            <person name="Cooper D."/>
            <person name="Coutinho P.M."/>
            <person name="Couturier J."/>
            <person name="Covert S."/>
            <person name="Cronk Q."/>
            <person name="Cunningham R."/>
            <person name="Davis J."/>
            <person name="Degroeve S."/>
            <person name="Dejardin A."/>
            <person name="Depamphilis C."/>
            <person name="Detter J."/>
            <person name="Dirks B."/>
            <person name="Dubchak I."/>
            <person name="Duplessis S."/>
            <person name="Ehlting J."/>
            <person name="Ellis B."/>
            <person name="Gendler K."/>
            <person name="Goodstein D."/>
            <person name="Gribskov M."/>
            <person name="Grimwood J."/>
            <person name="Groover A."/>
            <person name="Gunter L."/>
            <person name="Hamberger B."/>
            <person name="Heinze B."/>
            <person name="Helariutta Y."/>
            <person name="Henrissat B."/>
            <person name="Holligan D."/>
            <person name="Holt R."/>
            <person name="Huang W."/>
            <person name="Islam-Faridi N."/>
            <person name="Jones S."/>
            <person name="Jones-Rhoades M."/>
            <person name="Jorgensen R."/>
            <person name="Joshi C."/>
            <person name="Kangasjarvi J."/>
            <person name="Karlsson J."/>
            <person name="Kelleher C."/>
            <person name="Kirkpatrick R."/>
            <person name="Kirst M."/>
            <person name="Kohler A."/>
            <person name="Kalluri U."/>
            <person name="Larimer F."/>
            <person name="Leebens-Mack J."/>
            <person name="Leple J.C."/>
            <person name="Locascio P."/>
            <person name="Lou Y."/>
            <person name="Lucas S."/>
            <person name="Martin F."/>
            <person name="Montanini B."/>
            <person name="Napoli C."/>
            <person name="Nelson D.R."/>
            <person name="Nelson C."/>
            <person name="Nieminen K."/>
            <person name="Nilsson O."/>
            <person name="Pereda V."/>
            <person name="Peter G."/>
            <person name="Philippe R."/>
            <person name="Pilate G."/>
            <person name="Poliakov A."/>
            <person name="Razumovskaya J."/>
            <person name="Richardson P."/>
            <person name="Rinaldi C."/>
            <person name="Ritland K."/>
            <person name="Rouze P."/>
            <person name="Ryaboy D."/>
            <person name="Schmutz J."/>
            <person name="Schrader J."/>
            <person name="Segerman B."/>
            <person name="Shin H."/>
            <person name="Siddiqui A."/>
            <person name="Sterky F."/>
            <person name="Terry A."/>
            <person name="Tsai C.J."/>
            <person name="Uberbacher E."/>
            <person name="Unneberg P."/>
            <person name="Vahala J."/>
            <person name="Wall K."/>
            <person name="Wessler S."/>
            <person name="Yang G."/>
            <person name="Yin T."/>
            <person name="Douglas C."/>
            <person name="Marra M."/>
            <person name="Sandberg G."/>
            <person name="Van de Peer Y."/>
            <person name="Rokhsar D."/>
        </authorList>
    </citation>
    <scope>NUCLEOTIDE SEQUENCE [LARGE SCALE GENOMIC DNA]</scope>
    <source>
        <strain evidence="2">cv. Nisqually</strain>
    </source>
</reference>
<evidence type="ECO:0000313" key="2">
    <source>
        <dbReference type="Proteomes" id="UP000006729"/>
    </source>
</evidence>
<evidence type="ECO:0000313" key="1">
    <source>
        <dbReference type="EMBL" id="RQO90962.1"/>
    </source>
</evidence>
<dbReference type="EMBL" id="CM009294">
    <property type="protein sequence ID" value="RQO90962.1"/>
    <property type="molecule type" value="Genomic_DNA"/>
</dbReference>
<organism evidence="1 2">
    <name type="scientific">Populus trichocarpa</name>
    <name type="common">Western balsam poplar</name>
    <name type="synonym">Populus balsamifera subsp. trichocarpa</name>
    <dbReference type="NCBI Taxonomy" id="3694"/>
    <lineage>
        <taxon>Eukaryota</taxon>
        <taxon>Viridiplantae</taxon>
        <taxon>Streptophyta</taxon>
        <taxon>Embryophyta</taxon>
        <taxon>Tracheophyta</taxon>
        <taxon>Spermatophyta</taxon>
        <taxon>Magnoliopsida</taxon>
        <taxon>eudicotyledons</taxon>
        <taxon>Gunneridae</taxon>
        <taxon>Pentapetalae</taxon>
        <taxon>rosids</taxon>
        <taxon>fabids</taxon>
        <taxon>Malpighiales</taxon>
        <taxon>Salicaceae</taxon>
        <taxon>Saliceae</taxon>
        <taxon>Populus</taxon>
    </lineage>
</organism>
<dbReference type="AlphaFoldDB" id="A0A3N7F3S9"/>
<proteinExistence type="predicted"/>
<name>A0A3N7F3S9_POPTR</name>